<accession>A0A831K598</accession>
<feature type="domain" description="GspL cytoplasmic actin-ATPase-like" evidence="1">
    <location>
        <begin position="73"/>
        <end position="168"/>
    </location>
</feature>
<evidence type="ECO:0000259" key="1">
    <source>
        <dbReference type="Pfam" id="PF05134"/>
    </source>
</evidence>
<gene>
    <name evidence="2" type="ORF">ENG92_03725</name>
</gene>
<name>A0A831K598_9GAMM</name>
<organism evidence="2">
    <name type="scientific">Thiolapillus brandeum</name>
    <dbReference type="NCBI Taxonomy" id="1076588"/>
    <lineage>
        <taxon>Bacteria</taxon>
        <taxon>Pseudomonadati</taxon>
        <taxon>Pseudomonadota</taxon>
        <taxon>Gammaproteobacteria</taxon>
        <taxon>Chromatiales</taxon>
        <taxon>Sedimenticolaceae</taxon>
        <taxon>Thiolapillus</taxon>
    </lineage>
</organism>
<feature type="non-terminal residue" evidence="2">
    <location>
        <position position="174"/>
    </location>
</feature>
<dbReference type="Gene3D" id="3.30.420.380">
    <property type="match status" value="1"/>
</dbReference>
<dbReference type="EMBL" id="DRCV01000165">
    <property type="protein sequence ID" value="HDK38106.1"/>
    <property type="molecule type" value="Genomic_DNA"/>
</dbReference>
<sequence length="174" mass="19567">MVLSNFSLARWRELRQQLFACLPTALAERIATGSAPFVLEIADGEAQLFQEGRCLGKILLRNELIDPSVVARLKPHERPLALLLPNDWVLQRTIVLPVAAQENLSQVISFEMDRFTPFSADQVYFDCHIGDREAGVDMFSVEVAVVPRKRLDDWLEHLRSAGIVVDKLSAAGLW</sequence>
<dbReference type="Proteomes" id="UP000885822">
    <property type="component" value="Unassembled WGS sequence"/>
</dbReference>
<protein>
    <recommendedName>
        <fullName evidence="1">GspL cytoplasmic actin-ATPase-like domain-containing protein</fullName>
    </recommendedName>
</protein>
<dbReference type="Pfam" id="PF05134">
    <property type="entry name" value="T2SSL"/>
    <property type="match status" value="1"/>
</dbReference>
<comment type="caution">
    <text evidence="2">The sequence shown here is derived from an EMBL/GenBank/DDBJ whole genome shotgun (WGS) entry which is preliminary data.</text>
</comment>
<dbReference type="SUPFAM" id="SSF53067">
    <property type="entry name" value="Actin-like ATPase domain"/>
    <property type="match status" value="1"/>
</dbReference>
<dbReference type="AlphaFoldDB" id="A0A831K598"/>
<reference evidence="2" key="1">
    <citation type="journal article" date="2020" name="mSystems">
        <title>Genome- and Community-Level Interaction Insights into Carbon Utilization and Element Cycling Functions of Hydrothermarchaeota in Hydrothermal Sediment.</title>
        <authorList>
            <person name="Zhou Z."/>
            <person name="Liu Y."/>
            <person name="Xu W."/>
            <person name="Pan J."/>
            <person name="Luo Z.H."/>
            <person name="Li M."/>
        </authorList>
    </citation>
    <scope>NUCLEOTIDE SEQUENCE [LARGE SCALE GENOMIC DNA]</scope>
    <source>
        <strain evidence="2">HyVt-26</strain>
    </source>
</reference>
<dbReference type="InterPro" id="IPR024230">
    <property type="entry name" value="GspL_cyto_dom"/>
</dbReference>
<dbReference type="InterPro" id="IPR043129">
    <property type="entry name" value="ATPase_NBD"/>
</dbReference>
<evidence type="ECO:0000313" key="2">
    <source>
        <dbReference type="EMBL" id="HDK38106.1"/>
    </source>
</evidence>
<proteinExistence type="predicted"/>